<dbReference type="InterPro" id="IPR006802">
    <property type="entry name" value="Radial_spoke"/>
</dbReference>
<evidence type="ECO:0000256" key="1">
    <source>
        <dbReference type="ARBA" id="ARBA00004430"/>
    </source>
</evidence>
<dbReference type="GO" id="GO:0060294">
    <property type="term" value="P:cilium movement involved in cell motility"/>
    <property type="evidence" value="ECO:0007669"/>
    <property type="project" value="InterPro"/>
</dbReference>
<evidence type="ECO:0008006" key="8">
    <source>
        <dbReference type="Google" id="ProtNLM"/>
    </source>
</evidence>
<evidence type="ECO:0000313" key="7">
    <source>
        <dbReference type="EMBL" id="CAE0278404.1"/>
    </source>
</evidence>
<dbReference type="GO" id="GO:0001534">
    <property type="term" value="C:radial spoke"/>
    <property type="evidence" value="ECO:0007669"/>
    <property type="project" value="InterPro"/>
</dbReference>
<evidence type="ECO:0000256" key="5">
    <source>
        <dbReference type="ARBA" id="ARBA00023273"/>
    </source>
</evidence>
<keyword evidence="4" id="KW-0206">Cytoskeleton</keyword>
<dbReference type="GO" id="GO:0035082">
    <property type="term" value="P:axoneme assembly"/>
    <property type="evidence" value="ECO:0007669"/>
    <property type="project" value="TreeGrafter"/>
</dbReference>
<keyword evidence="3" id="KW-0969">Cilium</keyword>
<reference evidence="7" key="1">
    <citation type="submission" date="2021-01" db="EMBL/GenBank/DDBJ databases">
        <authorList>
            <person name="Corre E."/>
            <person name="Pelletier E."/>
            <person name="Niang G."/>
            <person name="Scheremetjew M."/>
            <person name="Finn R."/>
            <person name="Kale V."/>
            <person name="Holt S."/>
            <person name="Cochrane G."/>
            <person name="Meng A."/>
            <person name="Brown T."/>
            <person name="Cohen L."/>
        </authorList>
    </citation>
    <scope>NUCLEOTIDE SEQUENCE</scope>
    <source>
        <strain evidence="7">CCAP 955/1</strain>
    </source>
</reference>
<organism evidence="7">
    <name type="scientific">Spumella elongata</name>
    <dbReference type="NCBI Taxonomy" id="89044"/>
    <lineage>
        <taxon>Eukaryota</taxon>
        <taxon>Sar</taxon>
        <taxon>Stramenopiles</taxon>
        <taxon>Ochrophyta</taxon>
        <taxon>Chrysophyceae</taxon>
        <taxon>Chromulinales</taxon>
        <taxon>Chromulinaceae</taxon>
        <taxon>Spumella</taxon>
    </lineage>
</organism>
<name>A0A7S3M2Q3_9STRA</name>
<sequence length="437" mass="47713">MATAAELRQILSEDPSGKDLYGHLTETLMRILIERPKNAYDSFELISAAVKANPLNPDPENGKPLPPSAAELEKMLAWAKKCSALLKNPEEPPEDPSVKVPDLLDDANLYEWAGVSFGKGEIYRLYLSIKKLCETLPAEVEKIRLFGKISTRSLPYYIVEGLNPEDEEADESKQEGKNGANKYAYWVTQSIEEGKWTKLPNVNMEQVVKARLFRRLFTGSLDAAVPSYPPFPGTERNLLRAQIACIAGATSISPDGYFDLNDDDPPQVVPAEAEAMAERFPKTSSELKDPEGWKHHEADLNRLGRVTAMPEQQDENGEVIEPEDPVEAATPLDTIKPEAWTFRVCPGGVGSSAGSAVVARSLLWPGAVAVTAGRRFVNVYVGSGVAYTATAYSPPLPAAIQAEWAPPAEEEGAALIENADTRADPTPPKPEGEEEEE</sequence>
<protein>
    <recommendedName>
        <fullName evidence="8">Radial spokehead-like protein</fullName>
    </recommendedName>
</protein>
<evidence type="ECO:0000256" key="2">
    <source>
        <dbReference type="ARBA" id="ARBA00022490"/>
    </source>
</evidence>
<evidence type="ECO:0000256" key="4">
    <source>
        <dbReference type="ARBA" id="ARBA00023212"/>
    </source>
</evidence>
<comment type="subcellular location">
    <subcellularLocation>
        <location evidence="1">Cytoplasm</location>
        <location evidence="1">Cytoskeleton</location>
        <location evidence="1">Cilium axoneme</location>
    </subcellularLocation>
</comment>
<gene>
    <name evidence="7" type="ORF">SELO1098_LOCUS7236</name>
</gene>
<dbReference type="AlphaFoldDB" id="A0A7S3M2Q3"/>
<dbReference type="EMBL" id="HBIC01014384">
    <property type="protein sequence ID" value="CAE0278404.1"/>
    <property type="molecule type" value="Transcribed_RNA"/>
</dbReference>
<dbReference type="PANTHER" id="PTHR13159">
    <property type="entry name" value="RADIAL SPOKEHEAD-RELATED"/>
    <property type="match status" value="1"/>
</dbReference>
<proteinExistence type="predicted"/>
<feature type="region of interest" description="Disordered" evidence="6">
    <location>
        <begin position="406"/>
        <end position="437"/>
    </location>
</feature>
<keyword evidence="5" id="KW-0966">Cell projection</keyword>
<evidence type="ECO:0000256" key="6">
    <source>
        <dbReference type="SAM" id="MobiDB-lite"/>
    </source>
</evidence>
<dbReference type="PANTHER" id="PTHR13159:SF0">
    <property type="entry name" value="RADIAL SPOKE HEAD 6 HOMOLOG A"/>
    <property type="match status" value="1"/>
</dbReference>
<evidence type="ECO:0000256" key="3">
    <source>
        <dbReference type="ARBA" id="ARBA00023069"/>
    </source>
</evidence>
<dbReference type="CDD" id="cd22963">
    <property type="entry name" value="DD_CrRSP4-like"/>
    <property type="match status" value="1"/>
</dbReference>
<accession>A0A7S3M2Q3</accession>
<dbReference type="Pfam" id="PF04712">
    <property type="entry name" value="Radial_spoke"/>
    <property type="match status" value="1"/>
</dbReference>
<keyword evidence="2" id="KW-0963">Cytoplasm</keyword>